<reference evidence="2" key="1">
    <citation type="journal article" date="2023" name="Nat. Plants">
        <title>Single-cell RNA sequencing provides a high-resolution roadmap for understanding the multicellular compartmentation of specialized metabolism.</title>
        <authorList>
            <person name="Sun S."/>
            <person name="Shen X."/>
            <person name="Li Y."/>
            <person name="Li Y."/>
            <person name="Wang S."/>
            <person name="Li R."/>
            <person name="Zhang H."/>
            <person name="Shen G."/>
            <person name="Guo B."/>
            <person name="Wei J."/>
            <person name="Xu J."/>
            <person name="St-Pierre B."/>
            <person name="Chen S."/>
            <person name="Sun C."/>
        </authorList>
    </citation>
    <scope>NUCLEOTIDE SEQUENCE [LARGE SCALE GENOMIC DNA]</scope>
</reference>
<sequence>MHQSDAPYSCCLFKTDYSSGYDHVFGNVRGLHCTQLVPHARASSDDVDVSHSGEWIHLKRGIVPWRAWPNRSTWTTYHAPQWESIAVWKSSARGCLAGIEYGTPELGYDDLDLGSRLGSWSPTVTLYINSGKSKSQLETFVKFFFLLCHVDVLIMIIRGFRKPHVSRATLLEAKDLGDQGKMKEKRSSY</sequence>
<name>A0ACC0AST9_CATRO</name>
<protein>
    <submittedName>
        <fullName evidence="1">Uncharacterized protein</fullName>
    </submittedName>
</protein>
<gene>
    <name evidence="1" type="ORF">M9H77_22517</name>
</gene>
<dbReference type="EMBL" id="CM044705">
    <property type="protein sequence ID" value="KAI5663194.1"/>
    <property type="molecule type" value="Genomic_DNA"/>
</dbReference>
<keyword evidence="2" id="KW-1185">Reference proteome</keyword>
<proteinExistence type="predicted"/>
<accession>A0ACC0AST9</accession>
<comment type="caution">
    <text evidence="1">The sequence shown here is derived from an EMBL/GenBank/DDBJ whole genome shotgun (WGS) entry which is preliminary data.</text>
</comment>
<dbReference type="Proteomes" id="UP001060085">
    <property type="component" value="Linkage Group LG05"/>
</dbReference>
<evidence type="ECO:0000313" key="1">
    <source>
        <dbReference type="EMBL" id="KAI5663194.1"/>
    </source>
</evidence>
<evidence type="ECO:0000313" key="2">
    <source>
        <dbReference type="Proteomes" id="UP001060085"/>
    </source>
</evidence>
<organism evidence="1 2">
    <name type="scientific">Catharanthus roseus</name>
    <name type="common">Madagascar periwinkle</name>
    <name type="synonym">Vinca rosea</name>
    <dbReference type="NCBI Taxonomy" id="4058"/>
    <lineage>
        <taxon>Eukaryota</taxon>
        <taxon>Viridiplantae</taxon>
        <taxon>Streptophyta</taxon>
        <taxon>Embryophyta</taxon>
        <taxon>Tracheophyta</taxon>
        <taxon>Spermatophyta</taxon>
        <taxon>Magnoliopsida</taxon>
        <taxon>eudicotyledons</taxon>
        <taxon>Gunneridae</taxon>
        <taxon>Pentapetalae</taxon>
        <taxon>asterids</taxon>
        <taxon>lamiids</taxon>
        <taxon>Gentianales</taxon>
        <taxon>Apocynaceae</taxon>
        <taxon>Rauvolfioideae</taxon>
        <taxon>Vinceae</taxon>
        <taxon>Catharanthinae</taxon>
        <taxon>Catharanthus</taxon>
    </lineage>
</organism>